<comment type="caution">
    <text evidence="1">The sequence shown here is derived from an EMBL/GenBank/DDBJ whole genome shotgun (WGS) entry which is preliminary data.</text>
</comment>
<keyword evidence="2" id="KW-1185">Reference proteome</keyword>
<sequence>MNFDPTLPLDLDSRRQSLVREVPHALRELATLASRRTMPVCTFLYANELNGAFGAIVNDSVYLAVAIPESVQIDWAKQVSDWLIPHCEANYERLTSPRLSTAW</sequence>
<evidence type="ECO:0000313" key="1">
    <source>
        <dbReference type="EMBL" id="EIN01546.1"/>
    </source>
</evidence>
<name>A0ABP2PUQ1_9BURK</name>
<evidence type="ECO:0000313" key="2">
    <source>
        <dbReference type="Proteomes" id="UP000004980"/>
    </source>
</evidence>
<reference evidence="1 2" key="1">
    <citation type="journal article" date="2012" name="J. Bacteriol.">
        <title>Draft Genome Sequence of the Soil Bacterium Burkholderia terrae Strain BS001, Which Interacts with Fungal Surface Structures.</title>
        <authorList>
            <person name="Nazir R."/>
            <person name="Hansen M.A."/>
            <person name="Sorensen S."/>
            <person name="van Elsas J.D."/>
        </authorList>
    </citation>
    <scope>NUCLEOTIDE SEQUENCE [LARGE SCALE GENOMIC DNA]</scope>
    <source>
        <strain evidence="1 2">BS001</strain>
    </source>
</reference>
<organism evidence="1 2">
    <name type="scientific">Paraburkholderia hospita</name>
    <dbReference type="NCBI Taxonomy" id="169430"/>
    <lineage>
        <taxon>Bacteria</taxon>
        <taxon>Pseudomonadati</taxon>
        <taxon>Pseudomonadota</taxon>
        <taxon>Betaproteobacteria</taxon>
        <taxon>Burkholderiales</taxon>
        <taxon>Burkholderiaceae</taxon>
        <taxon>Paraburkholderia</taxon>
    </lineage>
</organism>
<dbReference type="RefSeq" id="WP_007579595.1">
    <property type="nucleotide sequence ID" value="NZ_AKAU01000056.1"/>
</dbReference>
<accession>A0ABP2PUQ1</accession>
<protein>
    <submittedName>
        <fullName evidence="1">Uncharacterized protein</fullName>
    </submittedName>
</protein>
<dbReference type="Proteomes" id="UP000004980">
    <property type="component" value="Unassembled WGS sequence"/>
</dbReference>
<gene>
    <name evidence="1" type="ORF">WQE_08572</name>
</gene>
<dbReference type="EMBL" id="AKAU01000056">
    <property type="protein sequence ID" value="EIN01546.1"/>
    <property type="molecule type" value="Genomic_DNA"/>
</dbReference>
<proteinExistence type="predicted"/>